<reference evidence="1 2" key="1">
    <citation type="submission" date="2017-09" db="EMBL/GenBank/DDBJ databases">
        <title>Bacterial strain isolated from the female urinary microbiota.</title>
        <authorList>
            <person name="Thomas-White K."/>
            <person name="Kumar N."/>
            <person name="Forster S."/>
            <person name="Putonti C."/>
            <person name="Lawley T."/>
            <person name="Wolfe A.J."/>
        </authorList>
    </citation>
    <scope>NUCLEOTIDE SEQUENCE [LARGE SCALE GENOMIC DNA]</scope>
    <source>
        <strain evidence="1 2">UMB0818</strain>
    </source>
</reference>
<dbReference type="AlphaFoldDB" id="A0A2N6Q2N1"/>
<dbReference type="InterPro" id="IPR010921">
    <property type="entry name" value="Trp_repressor/repl_initiator"/>
</dbReference>
<dbReference type="SUPFAM" id="SSF48295">
    <property type="entry name" value="TrpR-like"/>
    <property type="match status" value="1"/>
</dbReference>
<protein>
    <recommendedName>
        <fullName evidence="3">Transposase</fullName>
    </recommendedName>
</protein>
<accession>A0A2N6Q2N1</accession>
<proteinExistence type="predicted"/>
<dbReference type="RefSeq" id="WP_102189151.1">
    <property type="nucleotide sequence ID" value="NZ_CAUPGG010000042.1"/>
</dbReference>
<evidence type="ECO:0000313" key="2">
    <source>
        <dbReference type="Proteomes" id="UP000235661"/>
    </source>
</evidence>
<evidence type="ECO:0008006" key="3">
    <source>
        <dbReference type="Google" id="ProtNLM"/>
    </source>
</evidence>
<name>A0A2N6Q2N1_9BACT</name>
<organism evidence="1 2">
    <name type="scientific">Hoylesella timonensis</name>
    <dbReference type="NCBI Taxonomy" id="386414"/>
    <lineage>
        <taxon>Bacteria</taxon>
        <taxon>Pseudomonadati</taxon>
        <taxon>Bacteroidota</taxon>
        <taxon>Bacteroidia</taxon>
        <taxon>Bacteroidales</taxon>
        <taxon>Prevotellaceae</taxon>
        <taxon>Hoylesella</taxon>
    </lineage>
</organism>
<dbReference type="GO" id="GO:0043565">
    <property type="term" value="F:sequence-specific DNA binding"/>
    <property type="evidence" value="ECO:0007669"/>
    <property type="project" value="InterPro"/>
</dbReference>
<sequence>MIVYQVNELALQLKKENIRGRPSKYSASFKAKVALEAMKECETLESLARKYEPSLSIISRWRDELIGNAEKVFDKSPCDAKELKRIKTQNDCLLHKVGQLTVECDFLRKPARMQGLKVR</sequence>
<dbReference type="Proteomes" id="UP000235661">
    <property type="component" value="Unassembled WGS sequence"/>
</dbReference>
<dbReference type="EMBL" id="PNGI01000047">
    <property type="protein sequence ID" value="PMC07231.1"/>
    <property type="molecule type" value="Genomic_DNA"/>
</dbReference>
<evidence type="ECO:0000313" key="1">
    <source>
        <dbReference type="EMBL" id="PMC07231.1"/>
    </source>
</evidence>
<gene>
    <name evidence="1" type="ORF">CJ232_11950</name>
</gene>
<comment type="caution">
    <text evidence="1">The sequence shown here is derived from an EMBL/GenBank/DDBJ whole genome shotgun (WGS) entry which is preliminary data.</text>
</comment>